<dbReference type="InterPro" id="IPR036291">
    <property type="entry name" value="NAD(P)-bd_dom_sf"/>
</dbReference>
<dbReference type="SUPFAM" id="SSF51735">
    <property type="entry name" value="NAD(P)-binding Rossmann-fold domains"/>
    <property type="match status" value="1"/>
</dbReference>
<evidence type="ECO:0000259" key="1">
    <source>
        <dbReference type="Pfam" id="PF01408"/>
    </source>
</evidence>
<dbReference type="AlphaFoldDB" id="A5D5E1"/>
<dbReference type="EMBL" id="AP009389">
    <property type="protein sequence ID" value="BAF58560.1"/>
    <property type="molecule type" value="Genomic_DNA"/>
</dbReference>
<evidence type="ECO:0000313" key="2">
    <source>
        <dbReference type="EMBL" id="BAF58560.1"/>
    </source>
</evidence>
<dbReference type="GO" id="GO:0000166">
    <property type="term" value="F:nucleotide binding"/>
    <property type="evidence" value="ECO:0007669"/>
    <property type="project" value="InterPro"/>
</dbReference>
<keyword evidence="3" id="KW-1185">Reference proteome</keyword>
<dbReference type="eggNOG" id="COG0673">
    <property type="taxonomic scope" value="Bacteria"/>
</dbReference>
<feature type="domain" description="Gfo/Idh/MocA-like oxidoreductase N-terminal" evidence="1">
    <location>
        <begin position="1"/>
        <end position="108"/>
    </location>
</feature>
<dbReference type="KEGG" id="pth:PTH_0379"/>
<dbReference type="InterPro" id="IPR051450">
    <property type="entry name" value="Gfo/Idh/MocA_Oxidoreductases"/>
</dbReference>
<proteinExistence type="predicted"/>
<accession>A5D5E1</accession>
<dbReference type="InterPro" id="IPR000683">
    <property type="entry name" value="Gfo/Idh/MocA-like_OxRdtase_N"/>
</dbReference>
<dbReference type="HOGENOM" id="CLU_023194_10_0_9"/>
<dbReference type="Proteomes" id="UP000006556">
    <property type="component" value="Chromosome"/>
</dbReference>
<protein>
    <submittedName>
        <fullName evidence="2">Predicted dehydrogenases and related proteins</fullName>
    </submittedName>
</protein>
<organism evidence="2 3">
    <name type="scientific">Pelotomaculum thermopropionicum (strain DSM 13744 / JCM 10971 / SI)</name>
    <dbReference type="NCBI Taxonomy" id="370438"/>
    <lineage>
        <taxon>Bacteria</taxon>
        <taxon>Bacillati</taxon>
        <taxon>Bacillota</taxon>
        <taxon>Clostridia</taxon>
        <taxon>Eubacteriales</taxon>
        <taxon>Desulfotomaculaceae</taxon>
        <taxon>Pelotomaculum</taxon>
    </lineage>
</organism>
<sequence length="337" mass="38681">MNVGVVGVGTMGRNHVRVYSELKDVEKIFVFDVNKEAARKIKDHFGEGVVVSDSIASLLNNVEALSICTSTEYHYEIVQRAIEKGVSFLVEKPLTLTLKEGESLLGLVNGNIIAGVGHIERFNPIMKEIKNLIKNPRYIEIKRHNPASARIDDADVVFDLMIHDIDLVWNYFINDISSCELYSVWDKDLCKAIARFGNCTVSLSASRIACKKVRAIYIEDEDFSVDGDFMTQEVYIYRKPQKYGQNSQRYVQENIIEKVLVNKVEPLKEELRTFVDCVKRQEHFPVTLEQAVASLRIAEEILEKGIRREYDILQAPVGHRGERRNWRRHKNLALRAR</sequence>
<dbReference type="PANTHER" id="PTHR43377">
    <property type="entry name" value="BILIVERDIN REDUCTASE A"/>
    <property type="match status" value="1"/>
</dbReference>
<dbReference type="Gene3D" id="3.30.360.10">
    <property type="entry name" value="Dihydrodipicolinate Reductase, domain 2"/>
    <property type="match status" value="1"/>
</dbReference>
<reference evidence="3" key="1">
    <citation type="journal article" date="2008" name="Genome Res.">
        <title>The genome of Pelotomaculum thermopropionicum reveals niche-associated evolution in anaerobic microbiota.</title>
        <authorList>
            <person name="Kosaka T."/>
            <person name="Kato S."/>
            <person name="Shimoyama T."/>
            <person name="Ishii S."/>
            <person name="Abe T."/>
            <person name="Watanabe K."/>
        </authorList>
    </citation>
    <scope>NUCLEOTIDE SEQUENCE [LARGE SCALE GENOMIC DNA]</scope>
    <source>
        <strain evidence="3">DSM 13744 / JCM 10971 / SI</strain>
    </source>
</reference>
<dbReference type="STRING" id="370438.PTH_0379"/>
<dbReference type="Gene3D" id="3.40.50.720">
    <property type="entry name" value="NAD(P)-binding Rossmann-like Domain"/>
    <property type="match status" value="1"/>
</dbReference>
<evidence type="ECO:0000313" key="3">
    <source>
        <dbReference type="Proteomes" id="UP000006556"/>
    </source>
</evidence>
<name>A5D5E1_PELTS</name>
<dbReference type="PANTHER" id="PTHR43377:SF1">
    <property type="entry name" value="BILIVERDIN REDUCTASE A"/>
    <property type="match status" value="1"/>
</dbReference>
<dbReference type="Pfam" id="PF01408">
    <property type="entry name" value="GFO_IDH_MocA"/>
    <property type="match status" value="1"/>
</dbReference>
<gene>
    <name evidence="2" type="primary">MviM</name>
    <name evidence="2" type="ordered locus">PTH_0379</name>
</gene>